<keyword evidence="2" id="KW-1185">Reference proteome</keyword>
<dbReference type="Proteomes" id="UP001152049">
    <property type="component" value="Unassembled WGS sequence"/>
</dbReference>
<accession>A0A9W8VB05</accession>
<evidence type="ECO:0000313" key="1">
    <source>
        <dbReference type="EMBL" id="KAJ4248123.1"/>
    </source>
</evidence>
<evidence type="ECO:0000313" key="2">
    <source>
        <dbReference type="Proteomes" id="UP001152049"/>
    </source>
</evidence>
<name>A0A9W8VB05_9HYPO</name>
<dbReference type="EMBL" id="JAOQAZ010000037">
    <property type="protein sequence ID" value="KAJ4248123.1"/>
    <property type="molecule type" value="Genomic_DNA"/>
</dbReference>
<protein>
    <submittedName>
        <fullName evidence="1">Uncharacterized protein</fullName>
    </submittedName>
</protein>
<comment type="caution">
    <text evidence="1">The sequence shown here is derived from an EMBL/GenBank/DDBJ whole genome shotgun (WGS) entry which is preliminary data.</text>
</comment>
<organism evidence="1 2">
    <name type="scientific">Fusarium torreyae</name>
    <dbReference type="NCBI Taxonomy" id="1237075"/>
    <lineage>
        <taxon>Eukaryota</taxon>
        <taxon>Fungi</taxon>
        <taxon>Dikarya</taxon>
        <taxon>Ascomycota</taxon>
        <taxon>Pezizomycotina</taxon>
        <taxon>Sordariomycetes</taxon>
        <taxon>Hypocreomycetidae</taxon>
        <taxon>Hypocreales</taxon>
        <taxon>Nectriaceae</taxon>
        <taxon>Fusarium</taxon>
    </lineage>
</organism>
<dbReference type="AlphaFoldDB" id="A0A9W8VB05"/>
<reference evidence="1" key="1">
    <citation type="submission" date="2022-09" db="EMBL/GenBank/DDBJ databases">
        <title>Fusarium specimens isolated from Avocado Roots.</title>
        <authorList>
            <person name="Stajich J."/>
            <person name="Roper C."/>
            <person name="Heimlech-Rivalta G."/>
        </authorList>
    </citation>
    <scope>NUCLEOTIDE SEQUENCE</scope>
    <source>
        <strain evidence="1">CF00136</strain>
    </source>
</reference>
<gene>
    <name evidence="1" type="ORF">NW762_012893</name>
</gene>
<sequence>MAKEAIAGIAYAAYETVITNSAISNPAEIGASSAKNITIGIGPLTGTISNSQG</sequence>
<proteinExistence type="predicted"/>